<organism evidence="1">
    <name type="scientific">Arundo donax</name>
    <name type="common">Giant reed</name>
    <name type="synonym">Donax arundinaceus</name>
    <dbReference type="NCBI Taxonomy" id="35708"/>
    <lineage>
        <taxon>Eukaryota</taxon>
        <taxon>Viridiplantae</taxon>
        <taxon>Streptophyta</taxon>
        <taxon>Embryophyta</taxon>
        <taxon>Tracheophyta</taxon>
        <taxon>Spermatophyta</taxon>
        <taxon>Magnoliopsida</taxon>
        <taxon>Liliopsida</taxon>
        <taxon>Poales</taxon>
        <taxon>Poaceae</taxon>
        <taxon>PACMAD clade</taxon>
        <taxon>Arundinoideae</taxon>
        <taxon>Arundineae</taxon>
        <taxon>Arundo</taxon>
    </lineage>
</organism>
<reference evidence="1" key="1">
    <citation type="submission" date="2014-09" db="EMBL/GenBank/DDBJ databases">
        <authorList>
            <person name="Magalhaes I.L.F."/>
            <person name="Oliveira U."/>
            <person name="Santos F.R."/>
            <person name="Vidigal T.H.D.A."/>
            <person name="Brescovit A.D."/>
            <person name="Santos A.J."/>
        </authorList>
    </citation>
    <scope>NUCLEOTIDE SEQUENCE</scope>
    <source>
        <tissue evidence="1">Shoot tissue taken approximately 20 cm above the soil surface</tissue>
    </source>
</reference>
<sequence>MITALVVRMLPRMISEPWGLCVLIVNLDMPPSGRSTKLTRTWIPLHMSIGIPYSCQLQCSIKI</sequence>
<dbReference type="AlphaFoldDB" id="A0A0A9B861"/>
<proteinExistence type="predicted"/>
<reference evidence="1" key="2">
    <citation type="journal article" date="2015" name="Data Brief">
        <title>Shoot transcriptome of the giant reed, Arundo donax.</title>
        <authorList>
            <person name="Barrero R.A."/>
            <person name="Guerrero F.D."/>
            <person name="Moolhuijzen P."/>
            <person name="Goolsby J.A."/>
            <person name="Tidwell J."/>
            <person name="Bellgard S.E."/>
            <person name="Bellgard M.I."/>
        </authorList>
    </citation>
    <scope>NUCLEOTIDE SEQUENCE</scope>
    <source>
        <tissue evidence="1">Shoot tissue taken approximately 20 cm above the soil surface</tissue>
    </source>
</reference>
<evidence type="ECO:0000313" key="1">
    <source>
        <dbReference type="EMBL" id="JAD55477.1"/>
    </source>
</evidence>
<name>A0A0A9B861_ARUDO</name>
<dbReference type="EMBL" id="GBRH01242418">
    <property type="protein sequence ID" value="JAD55477.1"/>
    <property type="molecule type" value="Transcribed_RNA"/>
</dbReference>
<accession>A0A0A9B861</accession>
<protein>
    <submittedName>
        <fullName evidence="1">Uncharacterized protein</fullName>
    </submittedName>
</protein>